<dbReference type="AlphaFoldDB" id="S4SVZ9"/>
<keyword evidence="8 14" id="KW-1133">Transmembrane helix</keyword>
<keyword evidence="7 12" id="KW-0375">Hydrogen ion transport</keyword>
<evidence type="ECO:0000256" key="3">
    <source>
        <dbReference type="ARBA" id="ARBA00011291"/>
    </source>
</evidence>
<evidence type="ECO:0000256" key="6">
    <source>
        <dbReference type="ARBA" id="ARBA00022692"/>
    </source>
</evidence>
<feature type="region of interest" description="Disordered" evidence="13">
    <location>
        <begin position="34"/>
        <end position="53"/>
    </location>
</feature>
<keyword evidence="10 12" id="KW-0496">Mitochondrion</keyword>
<evidence type="ECO:0000256" key="4">
    <source>
        <dbReference type="ARBA" id="ARBA00022448"/>
    </source>
</evidence>
<comment type="similarity">
    <text evidence="2 12">Belongs to the ATPase protein 8 family.</text>
</comment>
<dbReference type="GO" id="GO:0015078">
    <property type="term" value="F:proton transmembrane transporter activity"/>
    <property type="evidence" value="ECO:0007669"/>
    <property type="project" value="InterPro"/>
</dbReference>
<keyword evidence="6 12" id="KW-0812">Transmembrane</keyword>
<accession>S4SVZ9</accession>
<name>S4SVZ9_9COLE</name>
<evidence type="ECO:0000256" key="9">
    <source>
        <dbReference type="ARBA" id="ARBA00023065"/>
    </source>
</evidence>
<evidence type="ECO:0000256" key="12">
    <source>
        <dbReference type="RuleBase" id="RU003661"/>
    </source>
</evidence>
<geneLocation type="mitochondrion" evidence="15"/>
<gene>
    <name evidence="15" type="primary">ATP8</name>
</gene>
<dbReference type="Pfam" id="PF00895">
    <property type="entry name" value="ATP-synt_8"/>
    <property type="match status" value="1"/>
</dbReference>
<dbReference type="EMBL" id="JX313666">
    <property type="protein sequence ID" value="AFQ62146.1"/>
    <property type="molecule type" value="Genomic_DNA"/>
</dbReference>
<comment type="subcellular location">
    <subcellularLocation>
        <location evidence="1 12">Mitochondrion membrane</location>
        <topology evidence="1 12">Single-pass membrane protein</topology>
    </subcellularLocation>
</comment>
<protein>
    <recommendedName>
        <fullName evidence="12">ATP synthase complex subunit 8</fullName>
    </recommendedName>
</protein>
<dbReference type="GO" id="GO:0015986">
    <property type="term" value="P:proton motive force-driven ATP synthesis"/>
    <property type="evidence" value="ECO:0007669"/>
    <property type="project" value="InterPro"/>
</dbReference>
<proteinExistence type="inferred from homology"/>
<keyword evidence="5 12" id="KW-0138">CF(0)</keyword>
<evidence type="ECO:0000256" key="14">
    <source>
        <dbReference type="SAM" id="Phobius"/>
    </source>
</evidence>
<feature type="transmembrane region" description="Helical" evidence="14">
    <location>
        <begin position="7"/>
        <end position="30"/>
    </location>
</feature>
<keyword evidence="9 12" id="KW-0406">Ion transport</keyword>
<evidence type="ECO:0000256" key="2">
    <source>
        <dbReference type="ARBA" id="ARBA00008892"/>
    </source>
</evidence>
<sequence length="53" mass="6461">MPQMAPMNWYILFIMFIIILIMFNVINFYMSIPTPKTSTSQTRQENKTTLWKW</sequence>
<dbReference type="GO" id="GO:0031966">
    <property type="term" value="C:mitochondrial membrane"/>
    <property type="evidence" value="ECO:0007669"/>
    <property type="project" value="UniProtKB-SubCell"/>
</dbReference>
<evidence type="ECO:0000256" key="8">
    <source>
        <dbReference type="ARBA" id="ARBA00022989"/>
    </source>
</evidence>
<keyword evidence="4 12" id="KW-0813">Transport</keyword>
<dbReference type="GO" id="GO:0045259">
    <property type="term" value="C:proton-transporting ATP synthase complex"/>
    <property type="evidence" value="ECO:0007669"/>
    <property type="project" value="UniProtKB-KW"/>
</dbReference>
<evidence type="ECO:0000256" key="7">
    <source>
        <dbReference type="ARBA" id="ARBA00022781"/>
    </source>
</evidence>
<organism evidence="15">
    <name type="scientific">Noteridae sp. MJTNT-2012</name>
    <dbReference type="NCBI Taxonomy" id="1227477"/>
    <lineage>
        <taxon>Eukaryota</taxon>
        <taxon>Metazoa</taxon>
        <taxon>Ecdysozoa</taxon>
        <taxon>Arthropoda</taxon>
        <taxon>Hexapoda</taxon>
        <taxon>Insecta</taxon>
        <taxon>Pterygota</taxon>
        <taxon>Neoptera</taxon>
        <taxon>Endopterygota</taxon>
        <taxon>Coleoptera</taxon>
        <taxon>Adephaga</taxon>
        <taxon>Dytiscoidea</taxon>
        <taxon>Noteridae</taxon>
    </lineage>
</organism>
<reference evidence="15" key="1">
    <citation type="submission" date="2012-07" db="EMBL/GenBank/DDBJ databases">
        <title>Mitogenomics of the Coleoptera under dense taxon sampling.</title>
        <authorList>
            <person name="Timmermans M.J.T.N."/>
            <person name="Lim J."/>
            <person name="Dodsworth S."/>
            <person name="Haran J."/>
            <person name="Ahrens D."/>
            <person name="Bocak L."/>
            <person name="London A."/>
            <person name="Culverwell L."/>
            <person name="Vogler A.P."/>
        </authorList>
    </citation>
    <scope>NUCLEOTIDE SEQUENCE</scope>
</reference>
<evidence type="ECO:0000256" key="10">
    <source>
        <dbReference type="ARBA" id="ARBA00023128"/>
    </source>
</evidence>
<evidence type="ECO:0000256" key="1">
    <source>
        <dbReference type="ARBA" id="ARBA00004304"/>
    </source>
</evidence>
<keyword evidence="11 14" id="KW-0472">Membrane</keyword>
<dbReference type="InterPro" id="IPR001421">
    <property type="entry name" value="ATP8_metazoa"/>
</dbReference>
<evidence type="ECO:0000313" key="15">
    <source>
        <dbReference type="EMBL" id="AFQ62146.1"/>
    </source>
</evidence>
<evidence type="ECO:0000256" key="5">
    <source>
        <dbReference type="ARBA" id="ARBA00022547"/>
    </source>
</evidence>
<evidence type="ECO:0000256" key="11">
    <source>
        <dbReference type="ARBA" id="ARBA00023136"/>
    </source>
</evidence>
<evidence type="ECO:0000256" key="13">
    <source>
        <dbReference type="SAM" id="MobiDB-lite"/>
    </source>
</evidence>
<comment type="subunit">
    <text evidence="3">F-type ATPases have 2 components, CF(1) - the catalytic core - and CF(0) - the membrane proton channel.</text>
</comment>